<dbReference type="AlphaFoldDB" id="A0A9D1LQN4"/>
<protein>
    <submittedName>
        <fullName evidence="10">ABC transporter permease</fullName>
    </submittedName>
</protein>
<sequence>MRFADIVAYSLKNLRQNKGRTIATMVGVVLGTLLVVLIVAIGNGANKSIMDSMEQNTNLMLINVYPYYGGGEESGQPRVTKLTDTTLAQIRALEGVEAVTPMTYVYLGMEAYLINGKYEMYSSFTAVDMEAFSKFIELSEGRVATNNRNKVEFLMSPVNMVEFRDPDDKNYEWVDVYTLLQNDEEIPLPRINWLNSPFTLRFRYYDYSVVTETNPTPEEHTFELDARMTGIIKPDKNDFTFSYGTYVDIKWVKQFIKDNKKLLEDLGSVPKLDSYDNVYVKARSVDEVSTVLKGLNELGVQYSSPMQWIEELKASTNKTQMFLMFIAMFTMLASIMSIYNTISMSVQERKREIGIMKVLGCGISRIRAMFLSEAMMIGFGGGLMGLVLSFLLAQLINNVPAIGALLSQLMGASAFGSGGLSAIITPELALMTWLGAILVSVLSGYIPANRATRMSAQEAIRSVG</sequence>
<dbReference type="PANTHER" id="PTHR30572">
    <property type="entry name" value="MEMBRANE COMPONENT OF TRANSPORTER-RELATED"/>
    <property type="match status" value="1"/>
</dbReference>
<dbReference type="PANTHER" id="PTHR30572:SF4">
    <property type="entry name" value="ABC TRANSPORTER PERMEASE YTRF"/>
    <property type="match status" value="1"/>
</dbReference>
<feature type="transmembrane region" description="Helical" evidence="7">
    <location>
        <begin position="430"/>
        <end position="448"/>
    </location>
</feature>
<dbReference type="GO" id="GO:0005886">
    <property type="term" value="C:plasma membrane"/>
    <property type="evidence" value="ECO:0007669"/>
    <property type="project" value="UniProtKB-SubCell"/>
</dbReference>
<name>A0A9D1LQN4_9FIRM</name>
<keyword evidence="4 7" id="KW-1133">Transmembrane helix</keyword>
<evidence type="ECO:0000256" key="7">
    <source>
        <dbReference type="SAM" id="Phobius"/>
    </source>
</evidence>
<dbReference type="GO" id="GO:0022857">
    <property type="term" value="F:transmembrane transporter activity"/>
    <property type="evidence" value="ECO:0007669"/>
    <property type="project" value="TreeGrafter"/>
</dbReference>
<evidence type="ECO:0000256" key="5">
    <source>
        <dbReference type="ARBA" id="ARBA00023136"/>
    </source>
</evidence>
<keyword evidence="3 7" id="KW-0812">Transmembrane</keyword>
<feature type="transmembrane region" description="Helical" evidence="7">
    <location>
        <begin position="21"/>
        <end position="42"/>
    </location>
</feature>
<evidence type="ECO:0000256" key="4">
    <source>
        <dbReference type="ARBA" id="ARBA00022989"/>
    </source>
</evidence>
<evidence type="ECO:0000256" key="1">
    <source>
        <dbReference type="ARBA" id="ARBA00004651"/>
    </source>
</evidence>
<feature type="transmembrane region" description="Helical" evidence="7">
    <location>
        <begin position="374"/>
        <end position="396"/>
    </location>
</feature>
<dbReference type="InterPro" id="IPR050250">
    <property type="entry name" value="Macrolide_Exporter_MacB"/>
</dbReference>
<evidence type="ECO:0000256" key="6">
    <source>
        <dbReference type="ARBA" id="ARBA00038076"/>
    </source>
</evidence>
<comment type="subcellular location">
    <subcellularLocation>
        <location evidence="1">Cell membrane</location>
        <topology evidence="1">Multi-pass membrane protein</topology>
    </subcellularLocation>
</comment>
<comment type="caution">
    <text evidence="10">The sequence shown here is derived from an EMBL/GenBank/DDBJ whole genome shotgun (WGS) entry which is preliminary data.</text>
</comment>
<gene>
    <name evidence="10" type="ORF">IAC59_03190</name>
</gene>
<evidence type="ECO:0000256" key="3">
    <source>
        <dbReference type="ARBA" id="ARBA00022692"/>
    </source>
</evidence>
<dbReference type="InterPro" id="IPR003838">
    <property type="entry name" value="ABC3_permease_C"/>
</dbReference>
<organism evidence="10 11">
    <name type="scientific">Candidatus Fimadaptatus faecigallinarum</name>
    <dbReference type="NCBI Taxonomy" id="2840814"/>
    <lineage>
        <taxon>Bacteria</taxon>
        <taxon>Bacillati</taxon>
        <taxon>Bacillota</taxon>
        <taxon>Clostridia</taxon>
        <taxon>Eubacteriales</taxon>
        <taxon>Candidatus Fimadaptatus</taxon>
    </lineage>
</organism>
<evidence type="ECO:0000259" key="8">
    <source>
        <dbReference type="Pfam" id="PF02687"/>
    </source>
</evidence>
<keyword evidence="2" id="KW-1003">Cell membrane</keyword>
<accession>A0A9D1LQN4</accession>
<dbReference type="Pfam" id="PF12704">
    <property type="entry name" value="MacB_PCD"/>
    <property type="match status" value="1"/>
</dbReference>
<reference evidence="10" key="2">
    <citation type="journal article" date="2021" name="PeerJ">
        <title>Extensive microbial diversity within the chicken gut microbiome revealed by metagenomics and culture.</title>
        <authorList>
            <person name="Gilroy R."/>
            <person name="Ravi A."/>
            <person name="Getino M."/>
            <person name="Pursley I."/>
            <person name="Horton D.L."/>
            <person name="Alikhan N.F."/>
            <person name="Baker D."/>
            <person name="Gharbi K."/>
            <person name="Hall N."/>
            <person name="Watson M."/>
            <person name="Adriaenssens E.M."/>
            <person name="Foster-Nyarko E."/>
            <person name="Jarju S."/>
            <person name="Secka A."/>
            <person name="Antonio M."/>
            <person name="Oren A."/>
            <person name="Chaudhuri R.R."/>
            <person name="La Ragione R."/>
            <person name="Hildebrand F."/>
            <person name="Pallen M.J."/>
        </authorList>
    </citation>
    <scope>NUCLEOTIDE SEQUENCE</scope>
    <source>
        <strain evidence="10">ChiSxjej2B14-8506</strain>
    </source>
</reference>
<evidence type="ECO:0000259" key="9">
    <source>
        <dbReference type="Pfam" id="PF12704"/>
    </source>
</evidence>
<evidence type="ECO:0000256" key="2">
    <source>
        <dbReference type="ARBA" id="ARBA00022475"/>
    </source>
</evidence>
<dbReference type="EMBL" id="DVNK01000025">
    <property type="protein sequence ID" value="HIU46246.1"/>
    <property type="molecule type" value="Genomic_DNA"/>
</dbReference>
<dbReference type="Proteomes" id="UP000824123">
    <property type="component" value="Unassembled WGS sequence"/>
</dbReference>
<keyword evidence="5 7" id="KW-0472">Membrane</keyword>
<comment type="similarity">
    <text evidence="6">Belongs to the ABC-4 integral membrane protein family.</text>
</comment>
<dbReference type="Pfam" id="PF02687">
    <property type="entry name" value="FtsX"/>
    <property type="match status" value="1"/>
</dbReference>
<evidence type="ECO:0000313" key="10">
    <source>
        <dbReference type="EMBL" id="HIU46246.1"/>
    </source>
</evidence>
<feature type="domain" description="ABC3 transporter permease C-terminal" evidence="8">
    <location>
        <begin position="324"/>
        <end position="455"/>
    </location>
</feature>
<dbReference type="InterPro" id="IPR025857">
    <property type="entry name" value="MacB_PCD"/>
</dbReference>
<proteinExistence type="inferred from homology"/>
<reference evidence="10" key="1">
    <citation type="submission" date="2020-10" db="EMBL/GenBank/DDBJ databases">
        <authorList>
            <person name="Gilroy R."/>
        </authorList>
    </citation>
    <scope>NUCLEOTIDE SEQUENCE</scope>
    <source>
        <strain evidence="10">ChiSxjej2B14-8506</strain>
    </source>
</reference>
<evidence type="ECO:0000313" key="11">
    <source>
        <dbReference type="Proteomes" id="UP000824123"/>
    </source>
</evidence>
<feature type="domain" description="MacB-like periplasmic core" evidence="9">
    <location>
        <begin position="21"/>
        <end position="145"/>
    </location>
</feature>
<feature type="transmembrane region" description="Helical" evidence="7">
    <location>
        <begin position="321"/>
        <end position="342"/>
    </location>
</feature>